<reference evidence="2" key="1">
    <citation type="journal article" date="2019" name="Int. J. Syst. Evol. Microbiol.">
        <title>The Global Catalogue of Microorganisms (GCM) 10K type strain sequencing project: providing services to taxonomists for standard genome sequencing and annotation.</title>
        <authorList>
            <consortium name="The Broad Institute Genomics Platform"/>
            <consortium name="The Broad Institute Genome Sequencing Center for Infectious Disease"/>
            <person name="Wu L."/>
            <person name="Ma J."/>
        </authorList>
    </citation>
    <scope>NUCLEOTIDE SEQUENCE [LARGE SCALE GENOMIC DNA]</scope>
    <source>
        <strain evidence="2">JCM 6835</strain>
    </source>
</reference>
<protein>
    <submittedName>
        <fullName evidence="1">Uncharacterized protein</fullName>
    </submittedName>
</protein>
<name>A0ABP6FT98_9ACTN</name>
<proteinExistence type="predicted"/>
<sequence>MVTGVTSTREVSSREGVPGIHCLGDSHVNWYVLEDKGAPTAIDGGMQRHWSQLLDWPIRREMDALAHEADQRLSRSSGLRRPSRRIIHSAERRCTLYPGSFEDRRNLAEVTAVVASHTIAAST</sequence>
<dbReference type="EMBL" id="BAAATE010000060">
    <property type="protein sequence ID" value="GAA2700358.1"/>
    <property type="molecule type" value="Genomic_DNA"/>
</dbReference>
<accession>A0ABP6FT98</accession>
<comment type="caution">
    <text evidence="1">The sequence shown here is derived from an EMBL/GenBank/DDBJ whole genome shotgun (WGS) entry which is preliminary data.</text>
</comment>
<evidence type="ECO:0000313" key="2">
    <source>
        <dbReference type="Proteomes" id="UP001501666"/>
    </source>
</evidence>
<dbReference type="Proteomes" id="UP001501666">
    <property type="component" value="Unassembled WGS sequence"/>
</dbReference>
<organism evidence="1 2">
    <name type="scientific">Nonomuraea recticatena</name>
    <dbReference type="NCBI Taxonomy" id="46178"/>
    <lineage>
        <taxon>Bacteria</taxon>
        <taxon>Bacillati</taxon>
        <taxon>Actinomycetota</taxon>
        <taxon>Actinomycetes</taxon>
        <taxon>Streptosporangiales</taxon>
        <taxon>Streptosporangiaceae</taxon>
        <taxon>Nonomuraea</taxon>
    </lineage>
</organism>
<gene>
    <name evidence="1" type="ORF">GCM10010412_097510</name>
</gene>
<evidence type="ECO:0000313" key="1">
    <source>
        <dbReference type="EMBL" id="GAA2700358.1"/>
    </source>
</evidence>
<keyword evidence="2" id="KW-1185">Reference proteome</keyword>